<evidence type="ECO:0000256" key="1">
    <source>
        <dbReference type="ARBA" id="ARBA00006484"/>
    </source>
</evidence>
<reference evidence="4 5" key="1">
    <citation type="submission" date="2014-11" db="EMBL/GenBank/DDBJ databases">
        <title>Whole genome shotgun sequence of Sphingomonas parapaucimobilis NBRC 15100.</title>
        <authorList>
            <person name="Katano-Makiyama Y."/>
            <person name="Hosoyama A."/>
            <person name="Hashimoto M."/>
            <person name="Hosoyama Y."/>
            <person name="Noguchi M."/>
            <person name="Numata M."/>
            <person name="Tsuchikane K."/>
            <person name="Hirakata S."/>
            <person name="Uohara A."/>
            <person name="Shimodaira J."/>
            <person name="Ohji S."/>
            <person name="Ichikawa N."/>
            <person name="Kimura A."/>
            <person name="Yamazoe A."/>
            <person name="Fujita N."/>
        </authorList>
    </citation>
    <scope>NUCLEOTIDE SEQUENCE [LARGE SCALE GENOMIC DNA]</scope>
    <source>
        <strain evidence="4 5">NBRC 15100</strain>
    </source>
</reference>
<dbReference type="InterPro" id="IPR036291">
    <property type="entry name" value="NAD(P)-bd_dom_sf"/>
</dbReference>
<dbReference type="eggNOG" id="COG3967">
    <property type="taxonomic scope" value="Bacteria"/>
</dbReference>
<keyword evidence="5" id="KW-1185">Reference proteome</keyword>
<gene>
    <name evidence="4" type="ORF">SP5_078_00110</name>
</gene>
<comment type="caution">
    <text evidence="4">The sequence shown here is derived from an EMBL/GenBank/DDBJ whole genome shotgun (WGS) entry which is preliminary data.</text>
</comment>
<dbReference type="Gene3D" id="3.40.50.720">
    <property type="entry name" value="NAD(P)-binding Rossmann-like Domain"/>
    <property type="match status" value="1"/>
</dbReference>
<dbReference type="RefSeq" id="WP_042490247.1">
    <property type="nucleotide sequence ID" value="NZ_BBPI01000078.1"/>
</dbReference>
<comment type="similarity">
    <text evidence="1 3">Belongs to the short-chain dehydrogenases/reductases (SDR) family.</text>
</comment>
<dbReference type="GO" id="GO:0016491">
    <property type="term" value="F:oxidoreductase activity"/>
    <property type="evidence" value="ECO:0007669"/>
    <property type="project" value="UniProtKB-KW"/>
</dbReference>
<accession>A0A0A1WAY3</accession>
<dbReference type="PROSITE" id="PS00061">
    <property type="entry name" value="ADH_SHORT"/>
    <property type="match status" value="1"/>
</dbReference>
<dbReference type="PRINTS" id="PR00081">
    <property type="entry name" value="GDHRDH"/>
</dbReference>
<keyword evidence="2" id="KW-0560">Oxidoreductase</keyword>
<sequence>MKTSGNTILMTGGGSGIGEALAHRFHDRGDTVIIAGRRREALEKAAEGRERIHVVTLDVEDAAAVDAFAKKIVADFPALNVLFNNAGIMKFEDLTGHRDLADAEATLTTNILGPIRLTNALIDHLVGQSDAAIVNVTSGLAFVPLVAAPTYSATKAAIHSYTVSLRTQLEGKVEVIELAPPGVQTDLTPGQAHRPGYVPLQDFADAVAAQFAQSPTPSEILVDEVRPFRMAEREGKFDETLKNLTKRAAEQRAAGDRIQSGN</sequence>
<dbReference type="PANTHER" id="PTHR44196">
    <property type="entry name" value="DEHYDROGENASE/REDUCTASE SDR FAMILY MEMBER 7B"/>
    <property type="match status" value="1"/>
</dbReference>
<dbReference type="PRINTS" id="PR00080">
    <property type="entry name" value="SDRFAMILY"/>
</dbReference>
<evidence type="ECO:0000256" key="2">
    <source>
        <dbReference type="ARBA" id="ARBA00023002"/>
    </source>
</evidence>
<evidence type="ECO:0000313" key="5">
    <source>
        <dbReference type="Proteomes" id="UP000032305"/>
    </source>
</evidence>
<protein>
    <submittedName>
        <fullName evidence="4">Putative oxidoreductase</fullName>
    </submittedName>
</protein>
<evidence type="ECO:0000256" key="3">
    <source>
        <dbReference type="RuleBase" id="RU000363"/>
    </source>
</evidence>
<dbReference type="SUPFAM" id="SSF51735">
    <property type="entry name" value="NAD(P)-binding Rossmann-fold domains"/>
    <property type="match status" value="1"/>
</dbReference>
<dbReference type="InterPro" id="IPR020904">
    <property type="entry name" value="Sc_DH/Rdtase_CS"/>
</dbReference>
<dbReference type="PANTHER" id="PTHR44196:SF1">
    <property type="entry name" value="DEHYDROGENASE_REDUCTASE SDR FAMILY MEMBER 7B"/>
    <property type="match status" value="1"/>
</dbReference>
<name>A0A0A1WAY3_9SPHN</name>
<dbReference type="InterPro" id="IPR002347">
    <property type="entry name" value="SDR_fam"/>
</dbReference>
<dbReference type="Pfam" id="PF00106">
    <property type="entry name" value="adh_short"/>
    <property type="match status" value="1"/>
</dbReference>
<dbReference type="AlphaFoldDB" id="A0A0A1WAY3"/>
<dbReference type="GO" id="GO:0016020">
    <property type="term" value="C:membrane"/>
    <property type="evidence" value="ECO:0007669"/>
    <property type="project" value="TreeGrafter"/>
</dbReference>
<organism evidence="4 5">
    <name type="scientific">Sphingomonas parapaucimobilis NBRC 15100</name>
    <dbReference type="NCBI Taxonomy" id="1219049"/>
    <lineage>
        <taxon>Bacteria</taxon>
        <taxon>Pseudomonadati</taxon>
        <taxon>Pseudomonadota</taxon>
        <taxon>Alphaproteobacteria</taxon>
        <taxon>Sphingomonadales</taxon>
        <taxon>Sphingomonadaceae</taxon>
        <taxon>Sphingomonas</taxon>
    </lineage>
</organism>
<dbReference type="Proteomes" id="UP000032305">
    <property type="component" value="Unassembled WGS sequence"/>
</dbReference>
<dbReference type="EMBL" id="BBPI01000078">
    <property type="protein sequence ID" value="GAM02327.1"/>
    <property type="molecule type" value="Genomic_DNA"/>
</dbReference>
<dbReference type="OrthoDB" id="9810734at2"/>
<evidence type="ECO:0000313" key="4">
    <source>
        <dbReference type="EMBL" id="GAM02327.1"/>
    </source>
</evidence>
<proteinExistence type="inferred from homology"/>